<dbReference type="Pfam" id="PF08534">
    <property type="entry name" value="Redoxin"/>
    <property type="match status" value="1"/>
</dbReference>
<name>A0ABS7E4X0_9GAMM</name>
<dbReference type="InterPro" id="IPR013766">
    <property type="entry name" value="Thioredoxin_domain"/>
</dbReference>
<accession>A0ABS7E4X0</accession>
<keyword evidence="1" id="KW-0472">Membrane</keyword>
<evidence type="ECO:0000313" key="4">
    <source>
        <dbReference type="Proteomes" id="UP001195963"/>
    </source>
</evidence>
<dbReference type="Gene3D" id="3.40.30.10">
    <property type="entry name" value="Glutaredoxin"/>
    <property type="match status" value="1"/>
</dbReference>
<dbReference type="SUPFAM" id="SSF52833">
    <property type="entry name" value="Thioredoxin-like"/>
    <property type="match status" value="1"/>
</dbReference>
<dbReference type="PANTHER" id="PTHR42852">
    <property type="entry name" value="THIOL:DISULFIDE INTERCHANGE PROTEIN DSBE"/>
    <property type="match status" value="1"/>
</dbReference>
<keyword evidence="4" id="KW-1185">Reference proteome</keyword>
<feature type="transmembrane region" description="Helical" evidence="1">
    <location>
        <begin position="12"/>
        <end position="30"/>
    </location>
</feature>
<gene>
    <name evidence="3" type="ORF">K0625_13745</name>
</gene>
<protein>
    <submittedName>
        <fullName evidence="3">TlpA family protein disulfide reductase</fullName>
    </submittedName>
</protein>
<feature type="domain" description="Thioredoxin" evidence="2">
    <location>
        <begin position="28"/>
        <end position="168"/>
    </location>
</feature>
<comment type="caution">
    <text evidence="3">The sequence shown here is derived from an EMBL/GenBank/DDBJ whole genome shotgun (WGS) entry which is preliminary data.</text>
</comment>
<evidence type="ECO:0000256" key="1">
    <source>
        <dbReference type="SAM" id="Phobius"/>
    </source>
</evidence>
<dbReference type="PROSITE" id="PS51352">
    <property type="entry name" value="THIOREDOXIN_2"/>
    <property type="match status" value="1"/>
</dbReference>
<dbReference type="InterPro" id="IPR050553">
    <property type="entry name" value="Thioredoxin_ResA/DsbE_sf"/>
</dbReference>
<dbReference type="PANTHER" id="PTHR42852:SF18">
    <property type="entry name" value="CHROMOSOME UNDETERMINED SCAFFOLD_47, WHOLE GENOME SHOTGUN SEQUENCE"/>
    <property type="match status" value="1"/>
</dbReference>
<proteinExistence type="predicted"/>
<reference evidence="3 4" key="1">
    <citation type="submission" date="2021-07" db="EMBL/GenBank/DDBJ databases">
        <title>Shewanella sp. nov, isolated from SCS.</title>
        <authorList>
            <person name="Cao W.R."/>
        </authorList>
    </citation>
    <scope>NUCLEOTIDE SEQUENCE [LARGE SCALE GENOMIC DNA]</scope>
    <source>
        <strain evidence="3 4">NR704-98</strain>
    </source>
</reference>
<sequence>MVNRLSYHYGKLVSIIFVVAISLLPMNMVWAEPRLDIEVKGGDGQSYSLSELRGQVVYIDFWASWCGPCRKSFPWMDEMHNKYADKGLKIVAVNLDFDSTLAAKFLQQLPAQFTIAYDVEHKVAKEFEILGMPSSYLFNRKGELVSTHVGFYAENLMEYETEIVKLLNESK</sequence>
<dbReference type="CDD" id="cd02966">
    <property type="entry name" value="TlpA_like_family"/>
    <property type="match status" value="1"/>
</dbReference>
<dbReference type="InterPro" id="IPR036249">
    <property type="entry name" value="Thioredoxin-like_sf"/>
</dbReference>
<dbReference type="InterPro" id="IPR013740">
    <property type="entry name" value="Redoxin"/>
</dbReference>
<evidence type="ECO:0000259" key="2">
    <source>
        <dbReference type="PROSITE" id="PS51352"/>
    </source>
</evidence>
<organism evidence="3 4">
    <name type="scientific">Shewanella nanhaiensis</name>
    <dbReference type="NCBI Taxonomy" id="2864872"/>
    <lineage>
        <taxon>Bacteria</taxon>
        <taxon>Pseudomonadati</taxon>
        <taxon>Pseudomonadota</taxon>
        <taxon>Gammaproteobacteria</taxon>
        <taxon>Alteromonadales</taxon>
        <taxon>Shewanellaceae</taxon>
        <taxon>Shewanella</taxon>
    </lineage>
</organism>
<dbReference type="Proteomes" id="UP001195963">
    <property type="component" value="Unassembled WGS sequence"/>
</dbReference>
<keyword evidence="1" id="KW-0812">Transmembrane</keyword>
<keyword evidence="1" id="KW-1133">Transmembrane helix</keyword>
<evidence type="ECO:0000313" key="3">
    <source>
        <dbReference type="EMBL" id="MBW8184733.1"/>
    </source>
</evidence>
<dbReference type="EMBL" id="JAHZST010000009">
    <property type="protein sequence ID" value="MBW8184733.1"/>
    <property type="molecule type" value="Genomic_DNA"/>
</dbReference>
<dbReference type="RefSeq" id="WP_220110217.1">
    <property type="nucleotide sequence ID" value="NZ_JAHZST010000009.1"/>
</dbReference>